<gene>
    <name evidence="1" type="ORF">LCGC14_0310500</name>
</gene>
<comment type="caution">
    <text evidence="1">The sequence shown here is derived from an EMBL/GenBank/DDBJ whole genome shotgun (WGS) entry which is preliminary data.</text>
</comment>
<organism evidence="1">
    <name type="scientific">marine sediment metagenome</name>
    <dbReference type="NCBI Taxonomy" id="412755"/>
    <lineage>
        <taxon>unclassified sequences</taxon>
        <taxon>metagenomes</taxon>
        <taxon>ecological metagenomes</taxon>
    </lineage>
</organism>
<evidence type="ECO:0000313" key="1">
    <source>
        <dbReference type="EMBL" id="KKN82237.1"/>
    </source>
</evidence>
<proteinExistence type="predicted"/>
<name>A0A0F9U4L2_9ZZZZ</name>
<dbReference type="EMBL" id="LAZR01000203">
    <property type="protein sequence ID" value="KKN82237.1"/>
    <property type="molecule type" value="Genomic_DNA"/>
</dbReference>
<protein>
    <submittedName>
        <fullName evidence="1">Uncharacterized protein</fullName>
    </submittedName>
</protein>
<accession>A0A0F9U4L2</accession>
<reference evidence="1" key="1">
    <citation type="journal article" date="2015" name="Nature">
        <title>Complex archaea that bridge the gap between prokaryotes and eukaryotes.</title>
        <authorList>
            <person name="Spang A."/>
            <person name="Saw J.H."/>
            <person name="Jorgensen S.L."/>
            <person name="Zaremba-Niedzwiedzka K."/>
            <person name="Martijn J."/>
            <person name="Lind A.E."/>
            <person name="van Eijk R."/>
            <person name="Schleper C."/>
            <person name="Guy L."/>
            <person name="Ettema T.J."/>
        </authorList>
    </citation>
    <scope>NUCLEOTIDE SEQUENCE</scope>
</reference>
<dbReference type="AlphaFoldDB" id="A0A0F9U4L2"/>
<sequence length="132" mass="14640">MTDESTELVPVREGGKLVKVSQHEAIRKAELYVTKNLPRYLKKLEELARGVTIMKPSKRGEPTVYTTPPDRQALEYLIDRGMGKPPQRFEFTGEGGGPVGITPWATIPKDDSDIIDVKAKVIEEDADEATTS</sequence>